<comment type="subcellular location">
    <subcellularLocation>
        <location evidence="1">Cell membrane</location>
        <topology evidence="1">Multi-pass membrane protein</topology>
    </subcellularLocation>
</comment>
<evidence type="ECO:0000256" key="11">
    <source>
        <dbReference type="SAM" id="Phobius"/>
    </source>
</evidence>
<keyword evidence="3" id="KW-1003">Cell membrane</keyword>
<comment type="similarity">
    <text evidence="2 10">Belongs to the G-protein coupled receptor 1 family.</text>
</comment>
<dbReference type="Pfam" id="PF00001">
    <property type="entry name" value="7tm_1"/>
    <property type="match status" value="1"/>
</dbReference>
<keyword evidence="14" id="KW-1185">Reference proteome</keyword>
<dbReference type="PANTHER" id="PTHR24229:SF40">
    <property type="entry name" value="ALLATOSTATIN C RECEPTOR 1-RELATED"/>
    <property type="match status" value="1"/>
</dbReference>
<feature type="transmembrane region" description="Helical" evidence="11">
    <location>
        <begin position="138"/>
        <end position="159"/>
    </location>
</feature>
<evidence type="ECO:0000256" key="7">
    <source>
        <dbReference type="ARBA" id="ARBA00023136"/>
    </source>
</evidence>
<evidence type="ECO:0000256" key="6">
    <source>
        <dbReference type="ARBA" id="ARBA00023040"/>
    </source>
</evidence>
<feature type="transmembrane region" description="Helical" evidence="11">
    <location>
        <begin position="65"/>
        <end position="82"/>
    </location>
</feature>
<name>A0A443SRK2_9ACAR</name>
<keyword evidence="7 11" id="KW-0472">Membrane</keyword>
<dbReference type="InterPro" id="IPR017452">
    <property type="entry name" value="GPCR_Rhodpsn_7TM"/>
</dbReference>
<dbReference type="Gene3D" id="1.20.1070.10">
    <property type="entry name" value="Rhodopsin 7-helix transmembrane proteins"/>
    <property type="match status" value="1"/>
</dbReference>
<dbReference type="InterPro" id="IPR000276">
    <property type="entry name" value="GPCR_Rhodpsn"/>
</dbReference>
<dbReference type="OrthoDB" id="2101615at2759"/>
<dbReference type="PRINTS" id="PR00237">
    <property type="entry name" value="GPCRRHODOPSN"/>
</dbReference>
<keyword evidence="8 10" id="KW-0675">Receptor</keyword>
<dbReference type="STRING" id="299467.A0A443SRK2"/>
<evidence type="ECO:0000256" key="1">
    <source>
        <dbReference type="ARBA" id="ARBA00004651"/>
    </source>
</evidence>
<keyword evidence="9 10" id="KW-0807">Transducer</keyword>
<evidence type="ECO:0000256" key="4">
    <source>
        <dbReference type="ARBA" id="ARBA00022692"/>
    </source>
</evidence>
<protein>
    <submittedName>
        <fullName evidence="13">Somatostatin receptor type 5-like protein</fullName>
    </submittedName>
</protein>
<evidence type="ECO:0000256" key="5">
    <source>
        <dbReference type="ARBA" id="ARBA00022989"/>
    </source>
</evidence>
<feature type="transmembrane region" description="Helical" evidence="11">
    <location>
        <begin position="235"/>
        <end position="257"/>
    </location>
</feature>
<dbReference type="GO" id="GO:0004930">
    <property type="term" value="F:G protein-coupled receptor activity"/>
    <property type="evidence" value="ECO:0007669"/>
    <property type="project" value="UniProtKB-KW"/>
</dbReference>
<evidence type="ECO:0000259" key="12">
    <source>
        <dbReference type="PROSITE" id="PS50262"/>
    </source>
</evidence>
<evidence type="ECO:0000256" key="9">
    <source>
        <dbReference type="ARBA" id="ARBA00023224"/>
    </source>
</evidence>
<gene>
    <name evidence="13" type="ORF">B4U80_01602</name>
</gene>
<feature type="transmembrane region" description="Helical" evidence="11">
    <location>
        <begin position="97"/>
        <end position="118"/>
    </location>
</feature>
<evidence type="ECO:0000313" key="14">
    <source>
        <dbReference type="Proteomes" id="UP000288716"/>
    </source>
</evidence>
<proteinExistence type="inferred from homology"/>
<dbReference type="GO" id="GO:0042277">
    <property type="term" value="F:peptide binding"/>
    <property type="evidence" value="ECO:0007669"/>
    <property type="project" value="TreeGrafter"/>
</dbReference>
<dbReference type="VEuPathDB" id="VectorBase:LDEU001867"/>
<accession>A0A443SRK2</accession>
<evidence type="ECO:0000256" key="10">
    <source>
        <dbReference type="RuleBase" id="RU000688"/>
    </source>
</evidence>
<feature type="domain" description="G-protein coupled receptors family 1 profile" evidence="12">
    <location>
        <begin position="44"/>
        <end position="290"/>
    </location>
</feature>
<feature type="transmembrane region" description="Helical" evidence="11">
    <location>
        <begin position="277"/>
        <end position="293"/>
    </location>
</feature>
<dbReference type="GO" id="GO:0005886">
    <property type="term" value="C:plasma membrane"/>
    <property type="evidence" value="ECO:0007669"/>
    <property type="project" value="UniProtKB-SubCell"/>
</dbReference>
<dbReference type="PROSITE" id="PS00237">
    <property type="entry name" value="G_PROTEIN_RECEP_F1_1"/>
    <property type="match status" value="1"/>
</dbReference>
<dbReference type="SMART" id="SM01381">
    <property type="entry name" value="7TM_GPCR_Srsx"/>
    <property type="match status" value="1"/>
</dbReference>
<keyword evidence="5 11" id="KW-1133">Transmembrane helix</keyword>
<evidence type="ECO:0000256" key="8">
    <source>
        <dbReference type="ARBA" id="ARBA00023170"/>
    </source>
</evidence>
<evidence type="ECO:0000313" key="13">
    <source>
        <dbReference type="EMBL" id="RWS30171.1"/>
    </source>
</evidence>
<feature type="transmembrane region" description="Helical" evidence="11">
    <location>
        <begin position="32"/>
        <end position="53"/>
    </location>
</feature>
<dbReference type="PANTHER" id="PTHR24229">
    <property type="entry name" value="NEUROPEPTIDES RECEPTOR"/>
    <property type="match status" value="1"/>
</dbReference>
<evidence type="ECO:0000256" key="2">
    <source>
        <dbReference type="ARBA" id="ARBA00010663"/>
    </source>
</evidence>
<dbReference type="PROSITE" id="PS50262">
    <property type="entry name" value="G_PROTEIN_RECEP_F1_2"/>
    <property type="match status" value="1"/>
</dbReference>
<feature type="transmembrane region" description="Helical" evidence="11">
    <location>
        <begin position="192"/>
        <end position="215"/>
    </location>
</feature>
<organism evidence="13 14">
    <name type="scientific">Leptotrombidium deliense</name>
    <dbReference type="NCBI Taxonomy" id="299467"/>
    <lineage>
        <taxon>Eukaryota</taxon>
        <taxon>Metazoa</taxon>
        <taxon>Ecdysozoa</taxon>
        <taxon>Arthropoda</taxon>
        <taxon>Chelicerata</taxon>
        <taxon>Arachnida</taxon>
        <taxon>Acari</taxon>
        <taxon>Acariformes</taxon>
        <taxon>Trombidiformes</taxon>
        <taxon>Prostigmata</taxon>
        <taxon>Anystina</taxon>
        <taxon>Parasitengona</taxon>
        <taxon>Trombiculoidea</taxon>
        <taxon>Trombiculidae</taxon>
        <taxon>Leptotrombidium</taxon>
    </lineage>
</organism>
<dbReference type="SUPFAM" id="SSF81321">
    <property type="entry name" value="Family A G protein-coupled receptor-like"/>
    <property type="match status" value="1"/>
</dbReference>
<keyword evidence="6 10" id="KW-0297">G-protein coupled receptor</keyword>
<dbReference type="Proteomes" id="UP000288716">
    <property type="component" value="Unassembled WGS sequence"/>
</dbReference>
<dbReference type="GO" id="GO:0043005">
    <property type="term" value="C:neuron projection"/>
    <property type="evidence" value="ECO:0007669"/>
    <property type="project" value="TreeGrafter"/>
</dbReference>
<sequence length="352" mass="39809">MNSSYFLSKNSSDSEMDPDKVFQENMLSVFHVLYWILCIIGVAGNIIISFVILKNEKMRTITNFHILNIAVIDAIILVGIVFRTKQEWDLGLAACKVYTVFTSITDFAGSLAIAALSLDRYYAICFSMSAVRHRTLNITKAFCALVWFISLLFATPVIITVHVDDSNDSMICTIDEEDWKRGMLNGREAHTLYSIILGFCLPFAITVTSYVFIIIKLRRLVFDNKSKKVRKVTKFVVIIIGAYLACWLPYWIVMITYSITGVEEKGFLMMLYLSVEYLSYIHSALNPILYPLINSSFKTNILKLFACVLPSKMITSEDSDYGTDTPGQSIRVATTRKVNKNVNTTNTTIIAQ</sequence>
<reference evidence="13 14" key="1">
    <citation type="journal article" date="2018" name="Gigascience">
        <title>Genomes of trombidid mites reveal novel predicted allergens and laterally-transferred genes associated with secondary metabolism.</title>
        <authorList>
            <person name="Dong X."/>
            <person name="Chaisiri K."/>
            <person name="Xia D."/>
            <person name="Armstrong S.D."/>
            <person name="Fang Y."/>
            <person name="Donnelly M.J."/>
            <person name="Kadowaki T."/>
            <person name="McGarry J.W."/>
            <person name="Darby A.C."/>
            <person name="Makepeace B.L."/>
        </authorList>
    </citation>
    <scope>NUCLEOTIDE SEQUENCE [LARGE SCALE GENOMIC DNA]</scope>
    <source>
        <strain evidence="13">UoL-UT</strain>
    </source>
</reference>
<evidence type="ECO:0000256" key="3">
    <source>
        <dbReference type="ARBA" id="ARBA00022475"/>
    </source>
</evidence>
<dbReference type="AlphaFoldDB" id="A0A443SRK2"/>
<dbReference type="EMBL" id="NCKV01000610">
    <property type="protein sequence ID" value="RWS30171.1"/>
    <property type="molecule type" value="Genomic_DNA"/>
</dbReference>
<keyword evidence="4 10" id="KW-0812">Transmembrane</keyword>
<comment type="caution">
    <text evidence="13">The sequence shown here is derived from an EMBL/GenBank/DDBJ whole genome shotgun (WGS) entry which is preliminary data.</text>
</comment>